<dbReference type="PANTHER" id="PTHR43719:SF28">
    <property type="entry name" value="PEROXIDE STRESS-ACTIVATED HISTIDINE KINASE MAK1-RELATED"/>
    <property type="match status" value="1"/>
</dbReference>
<feature type="domain" description="Histidine kinase" evidence="4">
    <location>
        <begin position="426"/>
        <end position="655"/>
    </location>
</feature>
<feature type="transmembrane region" description="Helical" evidence="3">
    <location>
        <begin position="83"/>
        <end position="100"/>
    </location>
</feature>
<name>A0A8S1UQ18_PAROT</name>
<accession>A0A8S1UQ18</accession>
<protein>
    <submittedName>
        <fullName evidence="6">Uncharacterized protein</fullName>
    </submittedName>
</protein>
<dbReference type="Pfam" id="PF00512">
    <property type="entry name" value="HisKA"/>
    <property type="match status" value="1"/>
</dbReference>
<comment type="caution">
    <text evidence="6">The sequence shown here is derived from an EMBL/GenBank/DDBJ whole genome shotgun (WGS) entry which is preliminary data.</text>
</comment>
<dbReference type="EMBL" id="CAJJDP010000047">
    <property type="protein sequence ID" value="CAD8165839.1"/>
    <property type="molecule type" value="Genomic_DNA"/>
</dbReference>
<dbReference type="InterPro" id="IPR005467">
    <property type="entry name" value="His_kinase_dom"/>
</dbReference>
<evidence type="ECO:0000313" key="6">
    <source>
        <dbReference type="EMBL" id="CAD8165839.1"/>
    </source>
</evidence>
<dbReference type="PROSITE" id="PS50110">
    <property type="entry name" value="RESPONSE_REGULATORY"/>
    <property type="match status" value="1"/>
</dbReference>
<sequence length="832" mass="96869">MKLFKQCFQEFFLQVQIQELYKYEESLNNLTLQFLSEELEQSYQNRQMAKVIVQFRISTLLQILINIGFIINSAVVYNSTDIVKYRIIFIGWMFICLYLQKFSRKYWNITTNILIFINSVISVLLFAFFTKFVNTAQTKIEDVMSLSLISGLQQGLFAMSFFLIQSNYIMQSLTMISFFLILMGIFTQFLNYRLWTQYLLLIFTCYLLRQNEKTNRLNFLLIHKSHKNLEACKKLYDETVPTSIIILEENLYQEGVNKIEQLNSVDSHKEKLYTQESKFMNVSYFNKSASIHFETAQENILTERLAEIEILNSEDSILQSEKNKLLDKISGLQSAFQTEMRFNTINSFDYQIMPTCKKMQCQRLVQKKIIQEVKSSKVHYYDAQAQGCLWDGKQCIMLILNDTTDRVLRIKHLQELDNYKDNLLAAVSHDLKTPLNGLNILTHLIKSMMENKQLLVRNDIQEIVIQIDHMISNQQILLTMINDLIDYSQLKKQGLRLNYTQFDLSACIQQIKNMFKRQMDLKHLQFNVLGLSEKIIMYSDQVRLQQILFNLISNAIKFTSNGQITLKINKVNSFNQQLIYFSVQDTGIGIPTQIQTKLFKAYSTFNLGNQNSQGVGLGLVISRNLVGLLGPREFIEMSSVENQGSNFSFSIYMNAKQKECNFTNTIQTDNGIPESDPAPDHPTPFPLIKRQKKKYPTAINASTNLYQKVKILIVDDTTFNIYALRELLKRFIQCDIHEAFNGKEALKKVQDTRFDIIFMDIEMPELNGFEATKLIRQFEQSNQFVRSKICMLSGFQGESDLKRSLEIGADLHLPKPIEISILKEILEELKFI</sequence>
<dbReference type="AlphaFoldDB" id="A0A8S1UQ18"/>
<dbReference type="InterPro" id="IPR001789">
    <property type="entry name" value="Sig_transdc_resp-reg_receiver"/>
</dbReference>
<dbReference type="OrthoDB" id="299274at2759"/>
<dbReference type="SMART" id="SM00387">
    <property type="entry name" value="HATPase_c"/>
    <property type="match status" value="1"/>
</dbReference>
<proteinExistence type="predicted"/>
<reference evidence="6" key="1">
    <citation type="submission" date="2021-01" db="EMBL/GenBank/DDBJ databases">
        <authorList>
            <consortium name="Genoscope - CEA"/>
            <person name="William W."/>
        </authorList>
    </citation>
    <scope>NUCLEOTIDE SEQUENCE</scope>
</reference>
<dbReference type="PANTHER" id="PTHR43719">
    <property type="entry name" value="TWO-COMPONENT HISTIDINE KINASE"/>
    <property type="match status" value="1"/>
</dbReference>
<dbReference type="PROSITE" id="PS50109">
    <property type="entry name" value="HIS_KIN"/>
    <property type="match status" value="1"/>
</dbReference>
<dbReference type="InterPro" id="IPR003594">
    <property type="entry name" value="HATPase_dom"/>
</dbReference>
<feature type="transmembrane region" description="Helical" evidence="3">
    <location>
        <begin position="145"/>
        <end position="164"/>
    </location>
</feature>
<keyword evidence="3" id="KW-0472">Membrane</keyword>
<keyword evidence="3" id="KW-0812">Transmembrane</keyword>
<evidence type="ECO:0000256" key="3">
    <source>
        <dbReference type="SAM" id="Phobius"/>
    </source>
</evidence>
<keyword evidence="3" id="KW-1133">Transmembrane helix</keyword>
<feature type="domain" description="Response regulatory" evidence="5">
    <location>
        <begin position="710"/>
        <end position="830"/>
    </location>
</feature>
<feature type="transmembrane region" description="Helical" evidence="3">
    <location>
        <begin position="55"/>
        <end position="77"/>
    </location>
</feature>
<dbReference type="InterPro" id="IPR050956">
    <property type="entry name" value="2C_system_His_kinase"/>
</dbReference>
<dbReference type="OMA" id="VRNDIQE"/>
<evidence type="ECO:0000256" key="2">
    <source>
        <dbReference type="PROSITE-ProRule" id="PRU00169"/>
    </source>
</evidence>
<dbReference type="CDD" id="cd17546">
    <property type="entry name" value="REC_hyHK_CKI1_RcsC-like"/>
    <property type="match status" value="1"/>
</dbReference>
<dbReference type="SMART" id="SM00448">
    <property type="entry name" value="REC"/>
    <property type="match status" value="1"/>
</dbReference>
<evidence type="ECO:0000313" key="7">
    <source>
        <dbReference type="Proteomes" id="UP000683925"/>
    </source>
</evidence>
<evidence type="ECO:0000256" key="1">
    <source>
        <dbReference type="ARBA" id="ARBA00022553"/>
    </source>
</evidence>
<dbReference type="GO" id="GO:0000155">
    <property type="term" value="F:phosphorelay sensor kinase activity"/>
    <property type="evidence" value="ECO:0007669"/>
    <property type="project" value="InterPro"/>
</dbReference>
<feature type="modified residue" description="4-aspartylphosphate" evidence="2">
    <location>
        <position position="760"/>
    </location>
</feature>
<organism evidence="6 7">
    <name type="scientific">Paramecium octaurelia</name>
    <dbReference type="NCBI Taxonomy" id="43137"/>
    <lineage>
        <taxon>Eukaryota</taxon>
        <taxon>Sar</taxon>
        <taxon>Alveolata</taxon>
        <taxon>Ciliophora</taxon>
        <taxon>Intramacronucleata</taxon>
        <taxon>Oligohymenophorea</taxon>
        <taxon>Peniculida</taxon>
        <taxon>Parameciidae</taxon>
        <taxon>Paramecium</taxon>
    </lineage>
</organism>
<dbReference type="Pfam" id="PF00072">
    <property type="entry name" value="Response_reg"/>
    <property type="match status" value="1"/>
</dbReference>
<keyword evidence="7" id="KW-1185">Reference proteome</keyword>
<keyword evidence="1 2" id="KW-0597">Phosphoprotein</keyword>
<dbReference type="Proteomes" id="UP000683925">
    <property type="component" value="Unassembled WGS sequence"/>
</dbReference>
<gene>
    <name evidence="6" type="ORF">POCTA_138.1.T0470153</name>
</gene>
<evidence type="ECO:0000259" key="4">
    <source>
        <dbReference type="PROSITE" id="PS50109"/>
    </source>
</evidence>
<dbReference type="Pfam" id="PF02518">
    <property type="entry name" value="HATPase_c"/>
    <property type="match status" value="1"/>
</dbReference>
<evidence type="ECO:0000259" key="5">
    <source>
        <dbReference type="PROSITE" id="PS50110"/>
    </source>
</evidence>
<feature type="transmembrane region" description="Helical" evidence="3">
    <location>
        <begin position="176"/>
        <end position="195"/>
    </location>
</feature>
<dbReference type="CDD" id="cd00082">
    <property type="entry name" value="HisKA"/>
    <property type="match status" value="1"/>
</dbReference>
<dbReference type="SMART" id="SM00388">
    <property type="entry name" value="HisKA"/>
    <property type="match status" value="1"/>
</dbReference>
<dbReference type="InterPro" id="IPR003661">
    <property type="entry name" value="HisK_dim/P_dom"/>
</dbReference>
<feature type="transmembrane region" description="Helical" evidence="3">
    <location>
        <begin position="112"/>
        <end position="133"/>
    </location>
</feature>